<dbReference type="EMBL" id="VOQQ01000001">
    <property type="protein sequence ID" value="TXC62996.1"/>
    <property type="molecule type" value="Genomic_DNA"/>
</dbReference>
<sequence>MSPDDESLREMARNRGCTLVKSRVRTPGRKDYGRFGLKDAATGKALFGFGKRGLTATPEDIETFLRGGAAASWKGSIRAVPPGRRTRREAEPEAAPKPKPKAKAKPAPAPKRAIREARPKDSAALAGLIAALGYEVTEADVRRRLARLRNAGRPTLVATLGEAVVGCLTLSMMEVLHRPRPVGRISMLVVSEEQRGAGIGTDLVAAAEAWFARAGCGLVEVTSNVKRSRAHAFYERLGYERTSYRFAKAVA</sequence>
<evidence type="ECO:0000256" key="2">
    <source>
        <dbReference type="ARBA" id="ARBA00023315"/>
    </source>
</evidence>
<evidence type="ECO:0000259" key="4">
    <source>
        <dbReference type="PROSITE" id="PS51186"/>
    </source>
</evidence>
<protein>
    <submittedName>
        <fullName evidence="5">GNAT family N-acetyltransferase</fullName>
    </submittedName>
</protein>
<dbReference type="Proteomes" id="UP000321249">
    <property type="component" value="Unassembled WGS sequence"/>
</dbReference>
<dbReference type="SUPFAM" id="SSF55729">
    <property type="entry name" value="Acyl-CoA N-acyltransferases (Nat)"/>
    <property type="match status" value="1"/>
</dbReference>
<evidence type="ECO:0000313" key="5">
    <source>
        <dbReference type="EMBL" id="TXC62996.1"/>
    </source>
</evidence>
<evidence type="ECO:0000256" key="1">
    <source>
        <dbReference type="ARBA" id="ARBA00022679"/>
    </source>
</evidence>
<feature type="region of interest" description="Disordered" evidence="3">
    <location>
        <begin position="77"/>
        <end position="117"/>
    </location>
</feature>
<evidence type="ECO:0000256" key="3">
    <source>
        <dbReference type="SAM" id="MobiDB-lite"/>
    </source>
</evidence>
<feature type="domain" description="N-acetyltransferase" evidence="4">
    <location>
        <begin position="112"/>
        <end position="251"/>
    </location>
</feature>
<dbReference type="PANTHER" id="PTHR43877:SF2">
    <property type="entry name" value="AMINOALKYLPHOSPHONATE N-ACETYLTRANSFERASE-RELATED"/>
    <property type="match status" value="1"/>
</dbReference>
<evidence type="ECO:0000313" key="6">
    <source>
        <dbReference type="Proteomes" id="UP000321249"/>
    </source>
</evidence>
<proteinExistence type="predicted"/>
<comment type="caution">
    <text evidence="5">The sequence shown here is derived from an EMBL/GenBank/DDBJ whole genome shotgun (WGS) entry which is preliminary data.</text>
</comment>
<dbReference type="InterPro" id="IPR016181">
    <property type="entry name" value="Acyl_CoA_acyltransferase"/>
</dbReference>
<dbReference type="RefSeq" id="WP_147042397.1">
    <property type="nucleotide sequence ID" value="NZ_BAABIR010000002.1"/>
</dbReference>
<gene>
    <name evidence="5" type="ORF">FRZ32_04530</name>
</gene>
<name>A0A5C6TRY1_9SPHN</name>
<dbReference type="CDD" id="cd04301">
    <property type="entry name" value="NAT_SF"/>
    <property type="match status" value="1"/>
</dbReference>
<dbReference type="OrthoDB" id="9798585at2"/>
<dbReference type="GO" id="GO:0016747">
    <property type="term" value="F:acyltransferase activity, transferring groups other than amino-acyl groups"/>
    <property type="evidence" value="ECO:0007669"/>
    <property type="project" value="InterPro"/>
</dbReference>
<dbReference type="PROSITE" id="PS51186">
    <property type="entry name" value="GNAT"/>
    <property type="match status" value="1"/>
</dbReference>
<dbReference type="PANTHER" id="PTHR43877">
    <property type="entry name" value="AMINOALKYLPHOSPHONATE N-ACETYLTRANSFERASE-RELATED-RELATED"/>
    <property type="match status" value="1"/>
</dbReference>
<reference evidence="5 6" key="1">
    <citation type="journal article" date="2015" name="J. Microbiol.">
        <title>Sphingosinicella ginsenosidimutans sp. nov., with ginsenoside converting activity.</title>
        <authorList>
            <person name="Kim J.K."/>
            <person name="Kang M.S."/>
            <person name="Park S.C."/>
            <person name="Kim K.M."/>
            <person name="Choi K."/>
            <person name="Yoon M.H."/>
            <person name="Im W.T."/>
        </authorList>
    </citation>
    <scope>NUCLEOTIDE SEQUENCE [LARGE SCALE GENOMIC DNA]</scope>
    <source>
        <strain evidence="5 6">BS-11</strain>
    </source>
</reference>
<dbReference type="Pfam" id="PF00583">
    <property type="entry name" value="Acetyltransf_1"/>
    <property type="match status" value="1"/>
</dbReference>
<organism evidence="5 6">
    <name type="scientific">Allosphingosinicella ginsenosidimutans</name>
    <dbReference type="NCBI Taxonomy" id="1176539"/>
    <lineage>
        <taxon>Bacteria</taxon>
        <taxon>Pseudomonadati</taxon>
        <taxon>Pseudomonadota</taxon>
        <taxon>Alphaproteobacteria</taxon>
        <taxon>Sphingomonadales</taxon>
        <taxon>Sphingomonadaceae</taxon>
        <taxon>Allosphingosinicella</taxon>
    </lineage>
</organism>
<dbReference type="InterPro" id="IPR000182">
    <property type="entry name" value="GNAT_dom"/>
</dbReference>
<accession>A0A5C6TRY1</accession>
<dbReference type="InterPro" id="IPR050832">
    <property type="entry name" value="Bact_Acetyltransf"/>
</dbReference>
<dbReference type="Gene3D" id="3.40.630.30">
    <property type="match status" value="1"/>
</dbReference>
<keyword evidence="6" id="KW-1185">Reference proteome</keyword>
<keyword evidence="2" id="KW-0012">Acyltransferase</keyword>
<dbReference type="AlphaFoldDB" id="A0A5C6TRY1"/>
<keyword evidence="1 5" id="KW-0808">Transferase</keyword>